<gene>
    <name evidence="1" type="ORF">ADK75_36330</name>
</gene>
<dbReference type="Proteomes" id="UP000037084">
    <property type="component" value="Unassembled WGS sequence"/>
</dbReference>
<dbReference type="AlphaFoldDB" id="A0A0L8M1S3"/>
<proteinExistence type="predicted"/>
<organism evidence="1 2">
    <name type="scientific">Streptomyces virginiae</name>
    <name type="common">Streptomyces cinnamonensis</name>
    <dbReference type="NCBI Taxonomy" id="1961"/>
    <lineage>
        <taxon>Bacteria</taxon>
        <taxon>Bacillati</taxon>
        <taxon>Actinomycetota</taxon>
        <taxon>Actinomycetes</taxon>
        <taxon>Kitasatosporales</taxon>
        <taxon>Streptomycetaceae</taxon>
        <taxon>Streptomyces</taxon>
    </lineage>
</organism>
<comment type="caution">
    <text evidence="1">The sequence shown here is derived from an EMBL/GenBank/DDBJ whole genome shotgun (WGS) entry which is preliminary data.</text>
</comment>
<evidence type="ECO:0000313" key="1">
    <source>
        <dbReference type="EMBL" id="KOG44320.1"/>
    </source>
</evidence>
<reference evidence="2" key="1">
    <citation type="submission" date="2015-07" db="EMBL/GenBank/DDBJ databases">
        <authorList>
            <consortium name="Consortium for Microbial Forensics and Genomics (microFORGE)"/>
            <person name="Knight B.M."/>
            <person name="Roberts D.P."/>
            <person name="Lin D."/>
            <person name="Hari K."/>
            <person name="Fletcher J."/>
            <person name="Melcher U."/>
            <person name="Blagden T."/>
            <person name="Winegar R.A."/>
        </authorList>
    </citation>
    <scope>NUCLEOTIDE SEQUENCE [LARGE SCALE GENOMIC DNA]</scope>
    <source>
        <strain evidence="2">NRRL B-1447</strain>
    </source>
</reference>
<dbReference type="EMBL" id="LGUV01000390">
    <property type="protein sequence ID" value="KOG44320.1"/>
    <property type="molecule type" value="Genomic_DNA"/>
</dbReference>
<dbReference type="PATRIC" id="fig|1961.12.peg.8012"/>
<dbReference type="InterPro" id="IPR046029">
    <property type="entry name" value="DUF5987"/>
</dbReference>
<dbReference type="Pfam" id="PF19449">
    <property type="entry name" value="DUF5987"/>
    <property type="match status" value="1"/>
</dbReference>
<name>A0A0L8M1S3_STRVG</name>
<protein>
    <submittedName>
        <fullName evidence="1">Uncharacterized protein</fullName>
    </submittedName>
</protein>
<evidence type="ECO:0000313" key="2">
    <source>
        <dbReference type="Proteomes" id="UP000037084"/>
    </source>
</evidence>
<accession>A0A0L8M1S3</accession>
<sequence>MSTLEAFADTVVPGQRRSPSDRAIAGVVSGAGAVQAGALELLCLPKLPLAPLLPGMATALDLRALSYAVRKAVPLFPPEPALVSLPFNHRTAFLDELCSPGSIDRDVWQLLALLTALAFDTAAHLETDAALAAHHPGLLWQQFPLPQPNGSWYYDRYSYARQLAPVHPATTESGSPA</sequence>